<dbReference type="InterPro" id="IPR018368">
    <property type="entry name" value="ClpA/B_CS1"/>
</dbReference>
<proteinExistence type="inferred from homology"/>
<dbReference type="PRINTS" id="PR00300">
    <property type="entry name" value="CLPPROTEASEA"/>
</dbReference>
<dbReference type="PROSITE" id="PS00871">
    <property type="entry name" value="CLPAB_2"/>
    <property type="match status" value="1"/>
</dbReference>
<feature type="coiled-coil region" evidence="6">
    <location>
        <begin position="316"/>
        <end position="373"/>
    </location>
</feature>
<dbReference type="Pfam" id="PF07724">
    <property type="entry name" value="AAA_2"/>
    <property type="match status" value="1"/>
</dbReference>
<dbReference type="InterPro" id="IPR001943">
    <property type="entry name" value="UVR_dom"/>
</dbReference>
<dbReference type="PROSITE" id="PS00870">
    <property type="entry name" value="CLPAB_1"/>
    <property type="match status" value="1"/>
</dbReference>
<comment type="caution">
    <text evidence="9">The sequence shown here is derived from an EMBL/GenBank/DDBJ whole genome shotgun (WGS) entry which is preliminary data.</text>
</comment>
<dbReference type="SUPFAM" id="SSF52540">
    <property type="entry name" value="P-loop containing nucleoside triphosphate hydrolases"/>
    <property type="match status" value="2"/>
</dbReference>
<evidence type="ECO:0000313" key="9">
    <source>
        <dbReference type="EMBL" id="HIU38948.1"/>
    </source>
</evidence>
<comment type="similarity">
    <text evidence="5">Belongs to the ClpA/ClpB family.</text>
</comment>
<feature type="domain" description="UVR" evidence="8">
    <location>
        <begin position="320"/>
        <end position="355"/>
    </location>
</feature>
<keyword evidence="1" id="KW-0677">Repeat</keyword>
<reference evidence="9" key="1">
    <citation type="submission" date="2020-10" db="EMBL/GenBank/DDBJ databases">
        <authorList>
            <person name="Gilroy R."/>
        </authorList>
    </citation>
    <scope>NUCLEOTIDE SEQUENCE</scope>
    <source>
        <strain evidence="9">17073</strain>
    </source>
</reference>
<dbReference type="PROSITE" id="PS50151">
    <property type="entry name" value="UVR"/>
    <property type="match status" value="1"/>
</dbReference>
<dbReference type="FunFam" id="3.40.50.300:FF:000025">
    <property type="entry name" value="ATP-dependent Clp protease subunit"/>
    <property type="match status" value="1"/>
</dbReference>
<evidence type="ECO:0000256" key="1">
    <source>
        <dbReference type="ARBA" id="ARBA00022737"/>
    </source>
</evidence>
<dbReference type="GO" id="GO:0034605">
    <property type="term" value="P:cellular response to heat"/>
    <property type="evidence" value="ECO:0007669"/>
    <property type="project" value="TreeGrafter"/>
</dbReference>
<sequence length="715" mass="80660">MTYDKHIRPQIFPLGFCQNITIRDGYDNDEFTDDEEFPEKGDKKSDSASNTTTRKATDSTGKTPVLDKFGNDITRAAEEGRLDPVVGRNAEIERVIQILSRRKKNNPVLIGEPGVGKSAIVEGLALRIKERKVSRLLYDKRVISLDMASVVAGTKYRGQFEERIKAIIDEVKKNPDVILFIDELHNIVGAGNSSGTMDAANLLKPALARGEIQCIGATTLDEYRKNIEKDGALERRFQKVIVEQTSAEETLQILRNIKDNYENHHNVVYTDRALEACVKLTQRYVSDRSFPDKAIDALDEAGARTHVRNVNAPKEIEDLEGKIADTNNRKLKAAQAQNFEEAAALRDEVRTLQDDLAAKKEAWEQELKNHRETVDENAIAEVVAMMTGVPVQRIASSESSRLLHMDEELKKQIVGQDEAIEKIVKSIQRNRVGLKDPNRPIGTFMFLGPTGVGKTHLAKCLAEFLFDSKDSLVRIDMSEYMEKFSVSRLIGAPPGYVGYEEGGQLTEKVRRHPYSVVLLDEIEKAHPDAFNMLLQVMDEGRLTDSLGRSIDFKNTIVIMTSNIGTRQLKEFGSGIGFDTGNEKDKKEYSRGIIQKALNKTFAPEFLNRVDDIIMFNNLDKNALSKIIDIELAEFRRRVEELGYCLDVTEHAREFIVDKGFDKQYGARPLKRAIQQYLEDNLAEMILKAEVESGNKIIIDYRNGDNLSCRIEKSEN</sequence>
<dbReference type="InterPro" id="IPR003959">
    <property type="entry name" value="ATPase_AAA_core"/>
</dbReference>
<dbReference type="SMART" id="SM00382">
    <property type="entry name" value="AAA"/>
    <property type="match status" value="2"/>
</dbReference>
<evidence type="ECO:0000256" key="4">
    <source>
        <dbReference type="ARBA" id="ARBA00023186"/>
    </source>
</evidence>
<dbReference type="GO" id="GO:0016887">
    <property type="term" value="F:ATP hydrolysis activity"/>
    <property type="evidence" value="ECO:0007669"/>
    <property type="project" value="InterPro"/>
</dbReference>
<keyword evidence="9" id="KW-0645">Protease</keyword>
<accession>A0A9D1IKE2</accession>
<dbReference type="GO" id="GO:0008233">
    <property type="term" value="F:peptidase activity"/>
    <property type="evidence" value="ECO:0007669"/>
    <property type="project" value="UniProtKB-KW"/>
</dbReference>
<feature type="region of interest" description="Disordered" evidence="7">
    <location>
        <begin position="27"/>
        <end position="68"/>
    </location>
</feature>
<dbReference type="InterPro" id="IPR019489">
    <property type="entry name" value="Clp_ATPase_C"/>
</dbReference>
<keyword evidence="3 5" id="KW-0067">ATP-binding</keyword>
<gene>
    <name evidence="9" type="ORF">IAD18_04705</name>
</gene>
<evidence type="ECO:0000259" key="8">
    <source>
        <dbReference type="PROSITE" id="PS50151"/>
    </source>
</evidence>
<protein>
    <submittedName>
        <fullName evidence="9">ATP-dependent Clp protease ATP-binding subunit</fullName>
    </submittedName>
</protein>
<dbReference type="Pfam" id="PF00004">
    <property type="entry name" value="AAA"/>
    <property type="match status" value="1"/>
</dbReference>
<evidence type="ECO:0000313" key="10">
    <source>
        <dbReference type="Proteomes" id="UP000824076"/>
    </source>
</evidence>
<keyword evidence="2 5" id="KW-0547">Nucleotide-binding</keyword>
<dbReference type="PANTHER" id="PTHR11638:SF18">
    <property type="entry name" value="HEAT SHOCK PROTEIN 104"/>
    <property type="match status" value="1"/>
</dbReference>
<evidence type="ECO:0000256" key="6">
    <source>
        <dbReference type="SAM" id="Coils"/>
    </source>
</evidence>
<feature type="compositionally biased region" description="Acidic residues" evidence="7">
    <location>
        <begin position="27"/>
        <end position="37"/>
    </location>
</feature>
<organism evidence="9 10">
    <name type="scientific">Candidatus Limisoma intestinavium</name>
    <dbReference type="NCBI Taxonomy" id="2840856"/>
    <lineage>
        <taxon>Bacteria</taxon>
        <taxon>Pseudomonadati</taxon>
        <taxon>Bacteroidota</taxon>
        <taxon>Bacteroidia</taxon>
        <taxon>Bacteroidales</taxon>
        <taxon>Candidatus Limisoma</taxon>
    </lineage>
</organism>
<evidence type="ECO:0000256" key="3">
    <source>
        <dbReference type="ARBA" id="ARBA00022840"/>
    </source>
</evidence>
<evidence type="ECO:0000256" key="2">
    <source>
        <dbReference type="ARBA" id="ARBA00022741"/>
    </source>
</evidence>
<dbReference type="CDD" id="cd00009">
    <property type="entry name" value="AAA"/>
    <property type="match status" value="1"/>
</dbReference>
<dbReference type="PANTHER" id="PTHR11638">
    <property type="entry name" value="ATP-DEPENDENT CLP PROTEASE"/>
    <property type="match status" value="1"/>
</dbReference>
<evidence type="ECO:0000256" key="7">
    <source>
        <dbReference type="SAM" id="MobiDB-lite"/>
    </source>
</evidence>
<dbReference type="Proteomes" id="UP000824076">
    <property type="component" value="Unassembled WGS sequence"/>
</dbReference>
<dbReference type="Gene3D" id="1.10.8.60">
    <property type="match status" value="2"/>
</dbReference>
<keyword evidence="9" id="KW-0378">Hydrolase</keyword>
<dbReference type="Pfam" id="PF10431">
    <property type="entry name" value="ClpB_D2-small"/>
    <property type="match status" value="1"/>
</dbReference>
<dbReference type="InterPro" id="IPR027417">
    <property type="entry name" value="P-loop_NTPase"/>
</dbReference>
<keyword evidence="6" id="KW-0175">Coiled coil</keyword>
<dbReference type="GO" id="GO:0005737">
    <property type="term" value="C:cytoplasm"/>
    <property type="evidence" value="ECO:0007669"/>
    <property type="project" value="TreeGrafter"/>
</dbReference>
<dbReference type="Gene3D" id="3.40.50.300">
    <property type="entry name" value="P-loop containing nucleotide triphosphate hydrolases"/>
    <property type="match status" value="2"/>
</dbReference>
<dbReference type="GO" id="GO:0006508">
    <property type="term" value="P:proteolysis"/>
    <property type="evidence" value="ECO:0007669"/>
    <property type="project" value="UniProtKB-KW"/>
</dbReference>
<dbReference type="EMBL" id="DVMS01000134">
    <property type="protein sequence ID" value="HIU38948.1"/>
    <property type="molecule type" value="Genomic_DNA"/>
</dbReference>
<dbReference type="InterPro" id="IPR001270">
    <property type="entry name" value="ClpA/B"/>
</dbReference>
<keyword evidence="4 5" id="KW-0143">Chaperone</keyword>
<dbReference type="InterPro" id="IPR028299">
    <property type="entry name" value="ClpA/B_CS2"/>
</dbReference>
<dbReference type="InterPro" id="IPR050130">
    <property type="entry name" value="ClpA_ClpB"/>
</dbReference>
<dbReference type="CDD" id="cd19499">
    <property type="entry name" value="RecA-like_ClpB_Hsp104-like"/>
    <property type="match status" value="1"/>
</dbReference>
<dbReference type="AlphaFoldDB" id="A0A9D1IKE2"/>
<dbReference type="InterPro" id="IPR003593">
    <property type="entry name" value="AAA+_ATPase"/>
</dbReference>
<name>A0A9D1IKE2_9BACT</name>
<dbReference type="SMART" id="SM01086">
    <property type="entry name" value="ClpB_D2-small"/>
    <property type="match status" value="1"/>
</dbReference>
<dbReference type="FunFam" id="3.40.50.300:FF:000010">
    <property type="entry name" value="Chaperone clpB 1, putative"/>
    <property type="match status" value="1"/>
</dbReference>
<dbReference type="InterPro" id="IPR041546">
    <property type="entry name" value="ClpA/ClpB_AAA_lid"/>
</dbReference>
<evidence type="ECO:0000256" key="5">
    <source>
        <dbReference type="RuleBase" id="RU004432"/>
    </source>
</evidence>
<feature type="compositionally biased region" description="Polar residues" evidence="7">
    <location>
        <begin position="47"/>
        <end position="62"/>
    </location>
</feature>
<dbReference type="GO" id="GO:0005524">
    <property type="term" value="F:ATP binding"/>
    <property type="evidence" value="ECO:0007669"/>
    <property type="project" value="UniProtKB-KW"/>
</dbReference>
<dbReference type="Gene3D" id="4.10.860.10">
    <property type="entry name" value="UVR domain"/>
    <property type="match status" value="1"/>
</dbReference>
<reference evidence="9" key="2">
    <citation type="journal article" date="2021" name="PeerJ">
        <title>Extensive microbial diversity within the chicken gut microbiome revealed by metagenomics and culture.</title>
        <authorList>
            <person name="Gilroy R."/>
            <person name="Ravi A."/>
            <person name="Getino M."/>
            <person name="Pursley I."/>
            <person name="Horton D.L."/>
            <person name="Alikhan N.F."/>
            <person name="Baker D."/>
            <person name="Gharbi K."/>
            <person name="Hall N."/>
            <person name="Watson M."/>
            <person name="Adriaenssens E.M."/>
            <person name="Foster-Nyarko E."/>
            <person name="Jarju S."/>
            <person name="Secka A."/>
            <person name="Antonio M."/>
            <person name="Oren A."/>
            <person name="Chaudhuri R.R."/>
            <person name="La Ragione R."/>
            <person name="Hildebrand F."/>
            <person name="Pallen M.J."/>
        </authorList>
    </citation>
    <scope>NUCLEOTIDE SEQUENCE</scope>
    <source>
        <strain evidence="9">17073</strain>
    </source>
</reference>
<dbReference type="Pfam" id="PF17871">
    <property type="entry name" value="AAA_lid_9"/>
    <property type="match status" value="1"/>
</dbReference>